<keyword evidence="3" id="KW-1185">Reference proteome</keyword>
<comment type="caution">
    <text evidence="2">The sequence shown here is derived from an EMBL/GenBank/DDBJ whole genome shotgun (WGS) entry which is preliminary data.</text>
</comment>
<name>A0A8T0SKC1_PANVG</name>
<dbReference type="Proteomes" id="UP000823388">
    <property type="component" value="Chromosome 5K"/>
</dbReference>
<organism evidence="2 3">
    <name type="scientific">Panicum virgatum</name>
    <name type="common">Blackwell switchgrass</name>
    <dbReference type="NCBI Taxonomy" id="38727"/>
    <lineage>
        <taxon>Eukaryota</taxon>
        <taxon>Viridiplantae</taxon>
        <taxon>Streptophyta</taxon>
        <taxon>Embryophyta</taxon>
        <taxon>Tracheophyta</taxon>
        <taxon>Spermatophyta</taxon>
        <taxon>Magnoliopsida</taxon>
        <taxon>Liliopsida</taxon>
        <taxon>Poales</taxon>
        <taxon>Poaceae</taxon>
        <taxon>PACMAD clade</taxon>
        <taxon>Panicoideae</taxon>
        <taxon>Panicodae</taxon>
        <taxon>Paniceae</taxon>
        <taxon>Panicinae</taxon>
        <taxon>Panicum</taxon>
        <taxon>Panicum sect. Hiantes</taxon>
    </lineage>
</organism>
<evidence type="ECO:0000313" key="3">
    <source>
        <dbReference type="Proteomes" id="UP000823388"/>
    </source>
</evidence>
<evidence type="ECO:0000256" key="1">
    <source>
        <dbReference type="SAM" id="MobiDB-lite"/>
    </source>
</evidence>
<protein>
    <submittedName>
        <fullName evidence="2">Uncharacterized protein</fullName>
    </submittedName>
</protein>
<sequence length="146" mass="15771">MLFEIYRFRIRTCSLSCNIVVIGERCSDEKKLAQFGEETKKWATGQGEASARWRKTRKLLASCDADAWLGSVPATHSCPASTPAGPASTSAPWPVARQPVRSFAQKGCDSKGARARARCPPLLSTSAPGPTRSESEQPPVVGAPYY</sequence>
<evidence type="ECO:0000313" key="2">
    <source>
        <dbReference type="EMBL" id="KAG2598940.1"/>
    </source>
</evidence>
<reference evidence="2 3" key="1">
    <citation type="submission" date="2020-05" db="EMBL/GenBank/DDBJ databases">
        <title>WGS assembly of Panicum virgatum.</title>
        <authorList>
            <person name="Lovell J.T."/>
            <person name="Jenkins J."/>
            <person name="Shu S."/>
            <person name="Juenger T.E."/>
            <person name="Schmutz J."/>
        </authorList>
    </citation>
    <scope>NUCLEOTIDE SEQUENCE [LARGE SCALE GENOMIC DNA]</scope>
    <source>
        <strain evidence="3">cv. AP13</strain>
    </source>
</reference>
<accession>A0A8T0SKC1</accession>
<dbReference type="EMBL" id="CM029045">
    <property type="protein sequence ID" value="KAG2598940.1"/>
    <property type="molecule type" value="Genomic_DNA"/>
</dbReference>
<dbReference type="AlphaFoldDB" id="A0A8T0SKC1"/>
<gene>
    <name evidence="2" type="ORF">PVAP13_5KG388600</name>
</gene>
<feature type="region of interest" description="Disordered" evidence="1">
    <location>
        <begin position="103"/>
        <end position="146"/>
    </location>
</feature>
<proteinExistence type="predicted"/>